<feature type="non-terminal residue" evidence="2">
    <location>
        <position position="163"/>
    </location>
</feature>
<reference evidence="2" key="1">
    <citation type="submission" date="2022-04" db="EMBL/GenBank/DDBJ databases">
        <title>A functionally conserved STORR gene fusion in Papaver species that diverged 16.8 million years ago.</title>
        <authorList>
            <person name="Catania T."/>
        </authorList>
    </citation>
    <scope>NUCLEOTIDE SEQUENCE</scope>
    <source>
        <strain evidence="2">S-188037</strain>
    </source>
</reference>
<keyword evidence="1" id="KW-1133">Transmembrane helix</keyword>
<name>A0AAD4XMH0_9MAGN</name>
<protein>
    <submittedName>
        <fullName evidence="2">Uncharacterized protein</fullName>
    </submittedName>
</protein>
<proteinExistence type="predicted"/>
<sequence length="163" mass="18898">MERRRRKKKTPKEYRQLTLDEILKIHATAKSSFTNGVFLHSKYVSNYYERGKVISKITNQPEVYEYNNGYNMRGIGPVNGERFNGIIYSTFFSPPTSASSLATILDNTVDARRYVEDRRLGWWIPFQGRNVDTEVKELFKRVFKGILVVLVVVAACMVYTIIT</sequence>
<gene>
    <name evidence="2" type="ORF">MKW98_032573</name>
</gene>
<evidence type="ECO:0000313" key="3">
    <source>
        <dbReference type="Proteomes" id="UP001202328"/>
    </source>
</evidence>
<accession>A0AAD4XMH0</accession>
<evidence type="ECO:0000256" key="1">
    <source>
        <dbReference type="SAM" id="Phobius"/>
    </source>
</evidence>
<dbReference type="EMBL" id="JAJJMB010008334">
    <property type="protein sequence ID" value="KAI3924372.1"/>
    <property type="molecule type" value="Genomic_DNA"/>
</dbReference>
<dbReference type="AlphaFoldDB" id="A0AAD4XMH0"/>
<keyword evidence="1" id="KW-0472">Membrane</keyword>
<dbReference type="Proteomes" id="UP001202328">
    <property type="component" value="Unassembled WGS sequence"/>
</dbReference>
<organism evidence="2 3">
    <name type="scientific">Papaver atlanticum</name>
    <dbReference type="NCBI Taxonomy" id="357466"/>
    <lineage>
        <taxon>Eukaryota</taxon>
        <taxon>Viridiplantae</taxon>
        <taxon>Streptophyta</taxon>
        <taxon>Embryophyta</taxon>
        <taxon>Tracheophyta</taxon>
        <taxon>Spermatophyta</taxon>
        <taxon>Magnoliopsida</taxon>
        <taxon>Ranunculales</taxon>
        <taxon>Papaveraceae</taxon>
        <taxon>Papaveroideae</taxon>
        <taxon>Papaver</taxon>
    </lineage>
</organism>
<keyword evidence="1" id="KW-0812">Transmembrane</keyword>
<evidence type="ECO:0000313" key="2">
    <source>
        <dbReference type="EMBL" id="KAI3924372.1"/>
    </source>
</evidence>
<feature type="transmembrane region" description="Helical" evidence="1">
    <location>
        <begin position="142"/>
        <end position="162"/>
    </location>
</feature>
<keyword evidence="3" id="KW-1185">Reference proteome</keyword>
<comment type="caution">
    <text evidence="2">The sequence shown here is derived from an EMBL/GenBank/DDBJ whole genome shotgun (WGS) entry which is preliminary data.</text>
</comment>